<reference evidence="2" key="1">
    <citation type="submission" date="2014-09" db="EMBL/GenBank/DDBJ databases">
        <authorList>
            <person name="Mudge J."/>
            <person name="Ramaraj T."/>
            <person name="Lindquist I.E."/>
            <person name="Bharti A.K."/>
            <person name="Sundararajan A."/>
            <person name="Cameron C.T."/>
            <person name="Woodward J.E."/>
            <person name="May G.D."/>
            <person name="Brubaker C."/>
            <person name="Broadhvest J."/>
            <person name="Wilkins T.A."/>
        </authorList>
    </citation>
    <scope>NUCLEOTIDE SEQUENCE</scope>
    <source>
        <strain evidence="2">cv. AKA8401</strain>
    </source>
</reference>
<dbReference type="Proteomes" id="UP000032142">
    <property type="component" value="Unassembled WGS sequence"/>
</dbReference>
<organism evidence="1 2">
    <name type="scientific">Gossypium arboreum</name>
    <name type="common">Tree cotton</name>
    <name type="synonym">Gossypium nanking</name>
    <dbReference type="NCBI Taxonomy" id="29729"/>
    <lineage>
        <taxon>Eukaryota</taxon>
        <taxon>Viridiplantae</taxon>
        <taxon>Streptophyta</taxon>
        <taxon>Embryophyta</taxon>
        <taxon>Tracheophyta</taxon>
        <taxon>Spermatophyta</taxon>
        <taxon>Magnoliopsida</taxon>
        <taxon>eudicotyledons</taxon>
        <taxon>Gunneridae</taxon>
        <taxon>Pentapetalae</taxon>
        <taxon>rosids</taxon>
        <taxon>malvids</taxon>
        <taxon>Malvales</taxon>
        <taxon>Malvaceae</taxon>
        <taxon>Malvoideae</taxon>
        <taxon>Gossypium</taxon>
    </lineage>
</organism>
<keyword evidence="2" id="KW-1185">Reference proteome</keyword>
<comment type="caution">
    <text evidence="1">The sequence shown here is derived from an EMBL/GenBank/DDBJ whole genome shotgun (WGS) entry which is preliminary data.</text>
</comment>
<protein>
    <submittedName>
        <fullName evidence="1">Uncharacterized protein</fullName>
    </submittedName>
</protein>
<gene>
    <name evidence="1" type="ORF">F383_35961</name>
</gene>
<name>A0A0B0ND70_GOSAR</name>
<proteinExistence type="predicted"/>
<evidence type="ECO:0000313" key="2">
    <source>
        <dbReference type="Proteomes" id="UP000032142"/>
    </source>
</evidence>
<evidence type="ECO:0000313" key="1">
    <source>
        <dbReference type="EMBL" id="KHG09001.1"/>
    </source>
</evidence>
<dbReference type="AlphaFoldDB" id="A0A0B0ND70"/>
<dbReference type="EMBL" id="JRRC01520180">
    <property type="protein sequence ID" value="KHG09001.1"/>
    <property type="molecule type" value="Genomic_DNA"/>
</dbReference>
<sequence>MICTKLRLSGLMEVRRMVCHLDLKWN</sequence>
<accession>A0A0B0ND70</accession>